<keyword evidence="1" id="KW-0472">Membrane</keyword>
<reference evidence="2 3" key="1">
    <citation type="journal article" date="2013" name="Genome Announc.">
        <title>Genome Sequence of the Polycyclic Aromatic Hydrocarbon-Degrading Bacterium Strain Marinobacter nanhaiticus D15-8WT.</title>
        <authorList>
            <person name="Cui Z."/>
            <person name="Gao W."/>
            <person name="Li Q."/>
            <person name="Xu G."/>
            <person name="Zheng L."/>
        </authorList>
    </citation>
    <scope>NUCLEOTIDE SEQUENCE [LARGE SCALE GENOMIC DNA]</scope>
    <source>
        <strain evidence="2 3">D15-8W</strain>
    </source>
</reference>
<accession>N6WVG3</accession>
<organism evidence="2 3">
    <name type="scientific">Marinobacter nanhaiticus D15-8W</name>
    <dbReference type="NCBI Taxonomy" id="626887"/>
    <lineage>
        <taxon>Bacteria</taxon>
        <taxon>Pseudomonadati</taxon>
        <taxon>Pseudomonadota</taxon>
        <taxon>Gammaproteobacteria</taxon>
        <taxon>Pseudomonadales</taxon>
        <taxon>Marinobacteraceae</taxon>
        <taxon>Marinobacter</taxon>
    </lineage>
</organism>
<dbReference type="OrthoDB" id="9870417at2"/>
<dbReference type="Proteomes" id="UP000013165">
    <property type="component" value="Unassembled WGS sequence"/>
</dbReference>
<evidence type="ECO:0000256" key="1">
    <source>
        <dbReference type="SAM" id="Phobius"/>
    </source>
</evidence>
<proteinExistence type="predicted"/>
<protein>
    <submittedName>
        <fullName evidence="2">Uncharacterized protein</fullName>
    </submittedName>
</protein>
<dbReference type="PATRIC" id="fig|626887.3.peg.3108"/>
<keyword evidence="1" id="KW-1133">Transmembrane helix</keyword>
<keyword evidence="1" id="KW-0812">Transmembrane</keyword>
<dbReference type="HOGENOM" id="CLU_2343407_0_0_6"/>
<evidence type="ECO:0000313" key="3">
    <source>
        <dbReference type="Proteomes" id="UP000013165"/>
    </source>
</evidence>
<gene>
    <name evidence="2" type="ORF">J057_15560</name>
</gene>
<evidence type="ECO:0000313" key="2">
    <source>
        <dbReference type="EMBL" id="ENO12828.1"/>
    </source>
</evidence>
<dbReference type="RefSeq" id="WP_004581058.1">
    <property type="nucleotide sequence ID" value="NZ_AP028878.1"/>
</dbReference>
<comment type="caution">
    <text evidence="2">The sequence shown here is derived from an EMBL/GenBank/DDBJ whole genome shotgun (WGS) entry which is preliminary data.</text>
</comment>
<dbReference type="AlphaFoldDB" id="N6WVG3"/>
<dbReference type="EMBL" id="APLQ01000014">
    <property type="protein sequence ID" value="ENO12828.1"/>
    <property type="molecule type" value="Genomic_DNA"/>
</dbReference>
<keyword evidence="3" id="KW-1185">Reference proteome</keyword>
<feature type="transmembrane region" description="Helical" evidence="1">
    <location>
        <begin position="29"/>
        <end position="50"/>
    </location>
</feature>
<sequence>METIEQPEERFPLESIPLQEKRNLPLESIAFAIAALTAISCIAALFLINLEYLLPELARSNGLTLSYAHKLWLAPTSIVYLLASIAWTISHLAHNDN</sequence>
<feature type="transmembrane region" description="Helical" evidence="1">
    <location>
        <begin position="71"/>
        <end position="93"/>
    </location>
</feature>
<name>N6WVG3_9GAMM</name>